<feature type="transmembrane region" description="Helical" evidence="8">
    <location>
        <begin position="110"/>
        <end position="129"/>
    </location>
</feature>
<evidence type="ECO:0000256" key="4">
    <source>
        <dbReference type="ARBA" id="ARBA00022692"/>
    </source>
</evidence>
<name>A0A8H6WB07_9AGAR</name>
<dbReference type="Gene3D" id="1.20.1250.20">
    <property type="entry name" value="MFS general substrate transporter like domains"/>
    <property type="match status" value="2"/>
</dbReference>
<dbReference type="OrthoDB" id="2241241at2759"/>
<dbReference type="RefSeq" id="XP_037224242.1">
    <property type="nucleotide sequence ID" value="XM_037359147.1"/>
</dbReference>
<keyword evidence="11" id="KW-1185">Reference proteome</keyword>
<keyword evidence="6" id="KW-0406">Ion transport</keyword>
<dbReference type="Proteomes" id="UP000636479">
    <property type="component" value="Unassembled WGS sequence"/>
</dbReference>
<evidence type="ECO:0000259" key="9">
    <source>
        <dbReference type="PROSITE" id="PS50850"/>
    </source>
</evidence>
<evidence type="ECO:0000256" key="1">
    <source>
        <dbReference type="ARBA" id="ARBA00004141"/>
    </source>
</evidence>
<feature type="transmembrane region" description="Helical" evidence="8">
    <location>
        <begin position="567"/>
        <end position="590"/>
    </location>
</feature>
<comment type="subcellular location">
    <subcellularLocation>
        <location evidence="1">Membrane</location>
        <topology evidence="1">Multi-pass membrane protein</topology>
    </subcellularLocation>
</comment>
<keyword evidence="4 8" id="KW-0812">Transmembrane</keyword>
<feature type="transmembrane region" description="Helical" evidence="8">
    <location>
        <begin position="394"/>
        <end position="421"/>
    </location>
</feature>
<evidence type="ECO:0000256" key="3">
    <source>
        <dbReference type="ARBA" id="ARBA00022448"/>
    </source>
</evidence>
<evidence type="ECO:0000256" key="8">
    <source>
        <dbReference type="SAM" id="Phobius"/>
    </source>
</evidence>
<comment type="similarity">
    <text evidence="2">Belongs to the major facilitator superfamily.</text>
</comment>
<accession>A0A8H6WB07</accession>
<keyword evidence="3" id="KW-0813">Transport</keyword>
<reference evidence="10" key="1">
    <citation type="submission" date="2020-05" db="EMBL/GenBank/DDBJ databases">
        <title>Mycena genomes resolve the evolution of fungal bioluminescence.</title>
        <authorList>
            <person name="Tsai I.J."/>
        </authorList>
    </citation>
    <scope>NUCLEOTIDE SEQUENCE</scope>
    <source>
        <strain evidence="10">171206Taipei</strain>
    </source>
</reference>
<protein>
    <recommendedName>
        <fullName evidence="9">Major facilitator superfamily (MFS) profile domain-containing protein</fullName>
    </recommendedName>
</protein>
<feature type="transmembrane region" description="Helical" evidence="8">
    <location>
        <begin position="433"/>
        <end position="451"/>
    </location>
</feature>
<feature type="transmembrane region" description="Helical" evidence="8">
    <location>
        <begin position="457"/>
        <end position="480"/>
    </location>
</feature>
<evidence type="ECO:0000256" key="6">
    <source>
        <dbReference type="ARBA" id="ARBA00023065"/>
    </source>
</evidence>
<dbReference type="InterPro" id="IPR020846">
    <property type="entry name" value="MFS_dom"/>
</dbReference>
<keyword evidence="5 8" id="KW-1133">Transmembrane helix</keyword>
<evidence type="ECO:0000256" key="5">
    <source>
        <dbReference type="ARBA" id="ARBA00022989"/>
    </source>
</evidence>
<feature type="transmembrane region" description="Helical" evidence="8">
    <location>
        <begin position="202"/>
        <end position="221"/>
    </location>
</feature>
<dbReference type="FunFam" id="1.20.1250.20:FF:000197">
    <property type="entry name" value="Siderophore iron transporter 1"/>
    <property type="match status" value="1"/>
</dbReference>
<comment type="caution">
    <text evidence="10">The sequence shown here is derived from an EMBL/GenBank/DDBJ whole genome shotgun (WGS) entry which is preliminary data.</text>
</comment>
<evidence type="ECO:0000313" key="11">
    <source>
        <dbReference type="Proteomes" id="UP000636479"/>
    </source>
</evidence>
<dbReference type="Pfam" id="PF07690">
    <property type="entry name" value="MFS_1"/>
    <property type="match status" value="1"/>
</dbReference>
<feature type="domain" description="Major facilitator superfamily (MFS) profile" evidence="9">
    <location>
        <begin position="76"/>
        <end position="594"/>
    </location>
</feature>
<dbReference type="GeneID" id="59341663"/>
<dbReference type="PANTHER" id="PTHR23501:SF58">
    <property type="entry name" value="LOW AFFINITY HEME TRANSPORTER STR3"/>
    <property type="match status" value="1"/>
</dbReference>
<feature type="transmembrane region" description="Helical" evidence="8">
    <location>
        <begin position="73"/>
        <end position="90"/>
    </location>
</feature>
<dbReference type="GO" id="GO:0006811">
    <property type="term" value="P:monoatomic ion transport"/>
    <property type="evidence" value="ECO:0007669"/>
    <property type="project" value="UniProtKB-KW"/>
</dbReference>
<dbReference type="PANTHER" id="PTHR23501">
    <property type="entry name" value="MAJOR FACILITATOR SUPERFAMILY"/>
    <property type="match status" value="1"/>
</dbReference>
<feature type="transmembrane region" description="Helical" evidence="8">
    <location>
        <begin position="141"/>
        <end position="164"/>
    </location>
</feature>
<feature type="transmembrane region" description="Helical" evidence="8">
    <location>
        <begin position="170"/>
        <end position="190"/>
    </location>
</feature>
<dbReference type="AlphaFoldDB" id="A0A8H6WB07"/>
<sequence length="626" mass="68343">MPRHFKAPILADSTLWPILPVLSPAMSSGHDEKQAALPIDITPPSKDPVVVDQDDGVTRIEALYLVFSKGWKIWMLYGSLGLIAFVYALSQSTTYTYENYAASSFSSHALIGAIGVATSIIGGVSKPFIAKISDLSGRPSALVMGVSLYALGYIIVAASSTISAVAAGQVIYTMGNTGIDLVLGIIISDITSLQWRGLVQGLFSMPFVVTAFIAGDITTGISANTLNGWRWGYGMFVILVPVCLAPSLFILFWADRKAKRIGVLSLAASSHRQTAEEKKQTFLHLILYYWRLMDGFGLLLLGTAFTLILLPFTLYTAAHNGWKNLVGGVLLVLFCAWEFRIAGHPIMPRRVMNKTFLCCVAIDFLYYLSGYITLTYFTSWVYVVKDWNLKNYTYFTNVCIAIHSLRLTVGLCFFALIGGLIQRYTHRYKWIQLAGLSIRIIGQGLVFLAANGNQSDAVLIMSQILTSLGGAFSVIGSQVATQASVPHQDMALAISLLSLWTSVGGGIGSAVAAAIWNDQLPKNLVKYLGSSLNSTEIAQIYGSIVVAREAQPRDLVIRAYNDTARNLYLPALILSFLSLIAGCLTTNFYLGNTQNAVESKVVRLRTSTEIEQELREKQQQATRTPA</sequence>
<keyword evidence="7 8" id="KW-0472">Membrane</keyword>
<dbReference type="SUPFAM" id="SSF103473">
    <property type="entry name" value="MFS general substrate transporter"/>
    <property type="match status" value="1"/>
</dbReference>
<evidence type="ECO:0000256" key="7">
    <source>
        <dbReference type="ARBA" id="ARBA00023136"/>
    </source>
</evidence>
<proteinExistence type="inferred from homology"/>
<evidence type="ECO:0000313" key="10">
    <source>
        <dbReference type="EMBL" id="KAF7312134.1"/>
    </source>
</evidence>
<feature type="transmembrane region" description="Helical" evidence="8">
    <location>
        <begin position="324"/>
        <end position="343"/>
    </location>
</feature>
<dbReference type="GO" id="GO:0005886">
    <property type="term" value="C:plasma membrane"/>
    <property type="evidence" value="ECO:0007669"/>
    <property type="project" value="TreeGrafter"/>
</dbReference>
<dbReference type="InterPro" id="IPR036259">
    <property type="entry name" value="MFS_trans_sf"/>
</dbReference>
<evidence type="ECO:0000256" key="2">
    <source>
        <dbReference type="ARBA" id="ARBA00008335"/>
    </source>
</evidence>
<feature type="transmembrane region" description="Helical" evidence="8">
    <location>
        <begin position="233"/>
        <end position="254"/>
    </location>
</feature>
<feature type="transmembrane region" description="Helical" evidence="8">
    <location>
        <begin position="492"/>
        <end position="516"/>
    </location>
</feature>
<gene>
    <name evidence="10" type="ORF">MIND_00225800</name>
</gene>
<dbReference type="PROSITE" id="PS50850">
    <property type="entry name" value="MFS"/>
    <property type="match status" value="1"/>
</dbReference>
<feature type="transmembrane region" description="Helical" evidence="8">
    <location>
        <begin position="296"/>
        <end position="318"/>
    </location>
</feature>
<organism evidence="10 11">
    <name type="scientific">Mycena indigotica</name>
    <dbReference type="NCBI Taxonomy" id="2126181"/>
    <lineage>
        <taxon>Eukaryota</taxon>
        <taxon>Fungi</taxon>
        <taxon>Dikarya</taxon>
        <taxon>Basidiomycota</taxon>
        <taxon>Agaricomycotina</taxon>
        <taxon>Agaricomycetes</taxon>
        <taxon>Agaricomycetidae</taxon>
        <taxon>Agaricales</taxon>
        <taxon>Marasmiineae</taxon>
        <taxon>Mycenaceae</taxon>
        <taxon>Mycena</taxon>
    </lineage>
</organism>
<dbReference type="EMBL" id="JACAZF010000002">
    <property type="protein sequence ID" value="KAF7312134.1"/>
    <property type="molecule type" value="Genomic_DNA"/>
</dbReference>
<dbReference type="InterPro" id="IPR011701">
    <property type="entry name" value="MFS"/>
</dbReference>
<dbReference type="GO" id="GO:0022857">
    <property type="term" value="F:transmembrane transporter activity"/>
    <property type="evidence" value="ECO:0007669"/>
    <property type="project" value="InterPro"/>
</dbReference>